<evidence type="ECO:0000313" key="2">
    <source>
        <dbReference type="EMBL" id="RZS52079.1"/>
    </source>
</evidence>
<keyword evidence="3" id="KW-1185">Reference proteome</keyword>
<evidence type="ECO:0000313" key="3">
    <source>
        <dbReference type="Proteomes" id="UP000293433"/>
    </source>
</evidence>
<feature type="compositionally biased region" description="Pro residues" evidence="1">
    <location>
        <begin position="65"/>
        <end position="77"/>
    </location>
</feature>
<sequence length="77" mass="8067">MSVLNVPPGASNTVKVWRPIGTSPSDTGCPTYRLAKAFVFSHTAHDGARRSKTVLDAPGACPRSSPAPQPPIESAPR</sequence>
<dbReference type="EMBL" id="SGWV01000011">
    <property type="protein sequence ID" value="RZS52079.1"/>
    <property type="molecule type" value="Genomic_DNA"/>
</dbReference>
<gene>
    <name evidence="2" type="ORF">EV685_3268</name>
</gene>
<feature type="region of interest" description="Disordered" evidence="1">
    <location>
        <begin position="56"/>
        <end position="77"/>
    </location>
</feature>
<comment type="caution">
    <text evidence="2">The sequence shown here is derived from an EMBL/GenBank/DDBJ whole genome shotgun (WGS) entry which is preliminary data.</text>
</comment>
<dbReference type="Proteomes" id="UP000293433">
    <property type="component" value="Unassembled WGS sequence"/>
</dbReference>
<accession>A0A4Q7LFW0</accession>
<name>A0A4Q7LFW0_9BURK</name>
<reference evidence="2 3" key="1">
    <citation type="submission" date="2019-02" db="EMBL/GenBank/DDBJ databases">
        <title>Genomic Encyclopedia of Type Strains, Phase IV (KMG-IV): sequencing the most valuable type-strain genomes for metagenomic binning, comparative biology and taxonomic classification.</title>
        <authorList>
            <person name="Goeker M."/>
        </authorList>
    </citation>
    <scope>NUCLEOTIDE SEQUENCE [LARGE SCALE GENOMIC DNA]</scope>
    <source>
        <strain evidence="2 3">DSM 10617</strain>
    </source>
</reference>
<evidence type="ECO:0000256" key="1">
    <source>
        <dbReference type="SAM" id="MobiDB-lite"/>
    </source>
</evidence>
<organism evidence="2 3">
    <name type="scientific">Sphaerotilus mobilis</name>
    <dbReference type="NCBI Taxonomy" id="47994"/>
    <lineage>
        <taxon>Bacteria</taxon>
        <taxon>Pseudomonadati</taxon>
        <taxon>Pseudomonadota</taxon>
        <taxon>Betaproteobacteria</taxon>
        <taxon>Burkholderiales</taxon>
        <taxon>Sphaerotilaceae</taxon>
        <taxon>Sphaerotilus</taxon>
    </lineage>
</organism>
<protein>
    <submittedName>
        <fullName evidence="2">Uncharacterized protein</fullName>
    </submittedName>
</protein>
<proteinExistence type="predicted"/>
<dbReference type="AlphaFoldDB" id="A0A4Q7LFW0"/>